<protein>
    <submittedName>
        <fullName evidence="1">Uncharacterized protein</fullName>
    </submittedName>
</protein>
<proteinExistence type="predicted"/>
<sequence>MGPPSIPYRSFLRKTNLPASAEDMELCIFDAEKYFNEAHDLEMFDSRRHFLTRHDPAAAPPRLSSALSSTDTYGRNCRIRSFRSFVTPTVSSEASWNSQTSLLSNPSGSVLNLGRDASCEMKRGKASPRWQRFRTTCPCLGKKSVSISERSLSSEPRQPNGHVPRATNDVGQCESMPQNSITQLSSCNEEISSSILTSRHSFSSEAENHFPSEIRCQQSSIIAGRPFSDATTVGFTFPNLKQSISSAAKAHAATTSPSSPPIKKLLDGSTISSQSPTNATMASTSVSLVDLPWESPDVFQPSEGVMHPRPKNQILIHQPTKNQFFAVPPLKVSVPGRKNVSFPIDIDDAVSDASSDLFEIESFTTQSTTYPNHSSATTPHAMMESMYEPSEASVTWSVTTAEGPLGDKGSVVTSYSVSASDVEEFTRLQLRLHRELELRGNSTGQGGNFKVVESGKRRSTSNTNSGGFLSCRSEKAVNVGPSPVNLMQAGENSMCRQGHNKSSTAGGGDNTYTTVPSSLAAAEMATGVPTRGSMLKNESSRGPQPISKNGACHSARVSITFAT</sequence>
<evidence type="ECO:0000313" key="1">
    <source>
        <dbReference type="EMBL" id="KAI4325596.1"/>
    </source>
</evidence>
<dbReference type="Proteomes" id="UP001057402">
    <property type="component" value="Chromosome 9"/>
</dbReference>
<evidence type="ECO:0000313" key="2">
    <source>
        <dbReference type="Proteomes" id="UP001057402"/>
    </source>
</evidence>
<gene>
    <name evidence="1" type="ORF">MLD38_030978</name>
</gene>
<keyword evidence="2" id="KW-1185">Reference proteome</keyword>
<comment type="caution">
    <text evidence="1">The sequence shown here is derived from an EMBL/GenBank/DDBJ whole genome shotgun (WGS) entry which is preliminary data.</text>
</comment>
<dbReference type="EMBL" id="CM042888">
    <property type="protein sequence ID" value="KAI4325596.1"/>
    <property type="molecule type" value="Genomic_DNA"/>
</dbReference>
<organism evidence="1 2">
    <name type="scientific">Melastoma candidum</name>
    <dbReference type="NCBI Taxonomy" id="119954"/>
    <lineage>
        <taxon>Eukaryota</taxon>
        <taxon>Viridiplantae</taxon>
        <taxon>Streptophyta</taxon>
        <taxon>Embryophyta</taxon>
        <taxon>Tracheophyta</taxon>
        <taxon>Spermatophyta</taxon>
        <taxon>Magnoliopsida</taxon>
        <taxon>eudicotyledons</taxon>
        <taxon>Gunneridae</taxon>
        <taxon>Pentapetalae</taxon>
        <taxon>rosids</taxon>
        <taxon>malvids</taxon>
        <taxon>Myrtales</taxon>
        <taxon>Melastomataceae</taxon>
        <taxon>Melastomatoideae</taxon>
        <taxon>Melastomateae</taxon>
        <taxon>Melastoma</taxon>
    </lineage>
</organism>
<accession>A0ACB9MNB5</accession>
<name>A0ACB9MNB5_9MYRT</name>
<reference evidence="2" key="1">
    <citation type="journal article" date="2023" name="Front. Plant Sci.">
        <title>Chromosomal-level genome assembly of Melastoma candidum provides insights into trichome evolution.</title>
        <authorList>
            <person name="Zhong Y."/>
            <person name="Wu W."/>
            <person name="Sun C."/>
            <person name="Zou P."/>
            <person name="Liu Y."/>
            <person name="Dai S."/>
            <person name="Zhou R."/>
        </authorList>
    </citation>
    <scope>NUCLEOTIDE SEQUENCE [LARGE SCALE GENOMIC DNA]</scope>
</reference>